<dbReference type="InterPro" id="IPR023213">
    <property type="entry name" value="CAT-like_dom_sf"/>
</dbReference>
<dbReference type="InterPro" id="IPR045851">
    <property type="entry name" value="AMP-bd_C_sf"/>
</dbReference>
<dbReference type="InterPro" id="IPR020845">
    <property type="entry name" value="AMP-binding_CS"/>
</dbReference>
<evidence type="ECO:0000256" key="3">
    <source>
        <dbReference type="ARBA" id="ARBA00022553"/>
    </source>
</evidence>
<name>A0A1C6UF70_9ACTN</name>
<dbReference type="PROSITE" id="PS00455">
    <property type="entry name" value="AMP_BINDING"/>
    <property type="match status" value="1"/>
</dbReference>
<dbReference type="Pfam" id="PF13193">
    <property type="entry name" value="AMP-binding_C"/>
    <property type="match status" value="1"/>
</dbReference>
<evidence type="ECO:0000256" key="2">
    <source>
        <dbReference type="ARBA" id="ARBA00022450"/>
    </source>
</evidence>
<dbReference type="FunFam" id="3.40.50.12780:FF:000012">
    <property type="entry name" value="Non-ribosomal peptide synthetase"/>
    <property type="match status" value="1"/>
</dbReference>
<dbReference type="GO" id="GO:0044550">
    <property type="term" value="P:secondary metabolite biosynthetic process"/>
    <property type="evidence" value="ECO:0007669"/>
    <property type="project" value="TreeGrafter"/>
</dbReference>
<dbReference type="OrthoDB" id="2472181at2"/>
<keyword evidence="2" id="KW-0596">Phosphopantetheine</keyword>
<dbReference type="Gene3D" id="3.30.559.30">
    <property type="entry name" value="Nonribosomal peptide synthetase, condensation domain"/>
    <property type="match status" value="1"/>
</dbReference>
<evidence type="ECO:0000313" key="7">
    <source>
        <dbReference type="Proteomes" id="UP000199001"/>
    </source>
</evidence>
<dbReference type="GO" id="GO:0031177">
    <property type="term" value="F:phosphopantetheine binding"/>
    <property type="evidence" value="ECO:0007669"/>
    <property type="project" value="InterPro"/>
</dbReference>
<dbReference type="InterPro" id="IPR010071">
    <property type="entry name" value="AA_adenyl_dom"/>
</dbReference>
<dbReference type="RefSeq" id="WP_091097033.1">
    <property type="nucleotide sequence ID" value="NZ_FMHZ01000002.1"/>
</dbReference>
<dbReference type="GO" id="GO:0003824">
    <property type="term" value="F:catalytic activity"/>
    <property type="evidence" value="ECO:0007669"/>
    <property type="project" value="InterPro"/>
</dbReference>
<dbReference type="NCBIfam" id="TIGR01733">
    <property type="entry name" value="AA-adenyl-dom"/>
    <property type="match status" value="1"/>
</dbReference>
<dbReference type="GO" id="GO:0043041">
    <property type="term" value="P:amino acid activation for nonribosomal peptide biosynthetic process"/>
    <property type="evidence" value="ECO:0007669"/>
    <property type="project" value="TreeGrafter"/>
</dbReference>
<proteinExistence type="predicted"/>
<dbReference type="STRING" id="47855.GA0070606_1998"/>
<feature type="compositionally biased region" description="Basic residues" evidence="4">
    <location>
        <begin position="1072"/>
        <end position="1082"/>
    </location>
</feature>
<comment type="cofactor">
    <cofactor evidence="1">
        <name>pantetheine 4'-phosphate</name>
        <dbReference type="ChEBI" id="CHEBI:47942"/>
    </cofactor>
</comment>
<dbReference type="Pfam" id="PF00668">
    <property type="entry name" value="Condensation"/>
    <property type="match status" value="1"/>
</dbReference>
<dbReference type="Proteomes" id="UP000199001">
    <property type="component" value="Unassembled WGS sequence"/>
</dbReference>
<dbReference type="Gene3D" id="1.10.1200.10">
    <property type="entry name" value="ACP-like"/>
    <property type="match status" value="1"/>
</dbReference>
<dbReference type="SMART" id="SM00823">
    <property type="entry name" value="PKS_PP"/>
    <property type="match status" value="1"/>
</dbReference>
<dbReference type="Gene3D" id="3.30.559.10">
    <property type="entry name" value="Chloramphenicol acetyltransferase-like domain"/>
    <property type="match status" value="1"/>
</dbReference>
<evidence type="ECO:0000313" key="6">
    <source>
        <dbReference type="EMBL" id="SCL52686.1"/>
    </source>
</evidence>
<reference evidence="7" key="1">
    <citation type="submission" date="2016-06" db="EMBL/GenBank/DDBJ databases">
        <authorList>
            <person name="Varghese N."/>
            <person name="Submissions Spin"/>
        </authorList>
    </citation>
    <scope>NUCLEOTIDE SEQUENCE [LARGE SCALE GENOMIC DNA]</scope>
    <source>
        <strain evidence="7">DSM 43903</strain>
    </source>
</reference>
<dbReference type="PROSITE" id="PS50075">
    <property type="entry name" value="CARRIER"/>
    <property type="match status" value="1"/>
</dbReference>
<dbReference type="GO" id="GO:0008610">
    <property type="term" value="P:lipid biosynthetic process"/>
    <property type="evidence" value="ECO:0007669"/>
    <property type="project" value="UniProtKB-ARBA"/>
</dbReference>
<dbReference type="InterPro" id="IPR020806">
    <property type="entry name" value="PKS_PP-bd"/>
</dbReference>
<dbReference type="EMBL" id="FMHZ01000002">
    <property type="protein sequence ID" value="SCL52686.1"/>
    <property type="molecule type" value="Genomic_DNA"/>
</dbReference>
<dbReference type="PANTHER" id="PTHR45527">
    <property type="entry name" value="NONRIBOSOMAL PEPTIDE SYNTHETASE"/>
    <property type="match status" value="1"/>
</dbReference>
<dbReference type="SUPFAM" id="SSF47336">
    <property type="entry name" value="ACP-like"/>
    <property type="match status" value="1"/>
</dbReference>
<dbReference type="InterPro" id="IPR000873">
    <property type="entry name" value="AMP-dep_synth/lig_dom"/>
</dbReference>
<gene>
    <name evidence="6" type="ORF">GA0070606_1998</name>
</gene>
<dbReference type="Pfam" id="PF00550">
    <property type="entry name" value="PP-binding"/>
    <property type="match status" value="1"/>
</dbReference>
<dbReference type="GO" id="GO:0005829">
    <property type="term" value="C:cytosol"/>
    <property type="evidence" value="ECO:0007669"/>
    <property type="project" value="TreeGrafter"/>
</dbReference>
<dbReference type="Pfam" id="PF00501">
    <property type="entry name" value="AMP-binding"/>
    <property type="match status" value="1"/>
</dbReference>
<dbReference type="Gene3D" id="3.40.50.980">
    <property type="match status" value="2"/>
</dbReference>
<feature type="domain" description="Carrier" evidence="5">
    <location>
        <begin position="978"/>
        <end position="1052"/>
    </location>
</feature>
<dbReference type="SUPFAM" id="SSF52777">
    <property type="entry name" value="CoA-dependent acyltransferases"/>
    <property type="match status" value="2"/>
</dbReference>
<dbReference type="InterPro" id="IPR001242">
    <property type="entry name" value="Condensation_dom"/>
</dbReference>
<dbReference type="FunFam" id="3.40.50.980:FF:000001">
    <property type="entry name" value="Non-ribosomal peptide synthetase"/>
    <property type="match status" value="1"/>
</dbReference>
<dbReference type="FunFam" id="2.30.38.10:FF:000001">
    <property type="entry name" value="Non-ribosomal peptide synthetase PvdI"/>
    <property type="match status" value="1"/>
</dbReference>
<dbReference type="Gene3D" id="3.30.300.30">
    <property type="match status" value="1"/>
</dbReference>
<keyword evidence="3" id="KW-0597">Phosphoprotein</keyword>
<keyword evidence="7" id="KW-1185">Reference proteome</keyword>
<feature type="compositionally biased region" description="Basic and acidic residues" evidence="4">
    <location>
        <begin position="1092"/>
        <end position="1103"/>
    </location>
</feature>
<dbReference type="SUPFAM" id="SSF56801">
    <property type="entry name" value="Acetyl-CoA synthetase-like"/>
    <property type="match status" value="1"/>
</dbReference>
<dbReference type="AlphaFoldDB" id="A0A1C6UF70"/>
<evidence type="ECO:0000259" key="5">
    <source>
        <dbReference type="PROSITE" id="PS50075"/>
    </source>
</evidence>
<feature type="region of interest" description="Disordered" evidence="4">
    <location>
        <begin position="1053"/>
        <end position="1103"/>
    </location>
</feature>
<dbReference type="InterPro" id="IPR036736">
    <property type="entry name" value="ACP-like_sf"/>
</dbReference>
<sequence length="1103" mass="119454">MTATRGGAASIPLRPPGRPAPLSFQQRRLWFLDRLTGADAGVHNMAIALRLTGPLDVAALDRALRLIRTRHEALRTTVHDDGDEPVQVVEPVDDAPIETLDLTAVPDDRRPARLDETIAARAREPFDLRRPLIRTLLVRLAADEHVLLVTMHHIIADGWSGGVLARELAEGYAALLAGRPPRLPHLPLQYPDFAAWQRSYLTGPVLQRQLGYWRDRLAGAPLVLDLPTDRPRPAVQSHRGATLRLDLPADVATALQRFSRAEQVSPFMLGLAVFAVVLSRWSGQQDLVIGTPVANRTRAELEHLFGFFANTLALRTRLDGEPTFRQLLDRVRADLSADFAHQDVPFEMLVDALHPVRDLSRHPVFQTLFSWQDEPMRPFRTGGLVVTPIPQHSGNSQFDLSFYAHRTADDAVFCIVEYATDLFDADTVRGLADQFVVALRHAVADPDQPVARLPLLDAEEHHRVTVEWNDTAVPVPTGCVHDLVTAQAARTPDAVALTCAGRAHTYRELDERAERLAHRLRAAGAGPGHLVGVCLPRGADLVVALLAVLRCGAAYLPLDPAHPAGRHADLLDDAAVELVVTADEWVGRFPGRRTCPPYAPADDPVSDAPLPRVDPDAPAYLLHTSGSTGRPKGVLVPHRAVVDFLVGVRTCPGLLPSDVVLAVSTICFDIALYEVLAPLTAGAHVVLATEDDVRQGESLLRLVREHRVTVLDGTPSTWRLLVGAGWDGGDLRLAVSTAEALTPELAEQLLDRCPEVWNMYGPTETTVWAAGHRVRRGERPTPIGRPTPNTRLYVLDAAGEPVPPGVPGELYVGGAGVAHGYLGAPATTAARFVPDPYGPPGARLYRTGDVVRLRPDGVVQYLGRTDNQVKLRGYRIELGEIEATLRRHRSVADVAVLLEGADPVRRHLVAYLVGRGDAAPDAAELRSWCAATLPAYMVPARYVALPALPLNSNGKVDRRVLAQTPGTDLTAGAAGPGAPLGATARRVAEVWRDLLGRDCGPHENFFDAGGHSLLAVELQRTLADRFGVDLALLTVFEFPTIVGLATYLDAAAGPAAAAPTGPAPAIDVEYGRRRRSAHRLRPRTGPAIHQPPRGEAHDAGPNR</sequence>
<accession>A0A1C6UF70</accession>
<feature type="region of interest" description="Disordered" evidence="4">
    <location>
        <begin position="1"/>
        <end position="20"/>
    </location>
</feature>
<dbReference type="CDD" id="cd19531">
    <property type="entry name" value="LCL_NRPS-like"/>
    <property type="match status" value="1"/>
</dbReference>
<dbReference type="Gene3D" id="2.30.38.10">
    <property type="entry name" value="Luciferase, Domain 3"/>
    <property type="match status" value="1"/>
</dbReference>
<organism evidence="6 7">
    <name type="scientific">Micromonospora citrea</name>
    <dbReference type="NCBI Taxonomy" id="47855"/>
    <lineage>
        <taxon>Bacteria</taxon>
        <taxon>Bacillati</taxon>
        <taxon>Actinomycetota</taxon>
        <taxon>Actinomycetes</taxon>
        <taxon>Micromonosporales</taxon>
        <taxon>Micromonosporaceae</taxon>
        <taxon>Micromonospora</taxon>
    </lineage>
</organism>
<dbReference type="PANTHER" id="PTHR45527:SF1">
    <property type="entry name" value="FATTY ACID SYNTHASE"/>
    <property type="match status" value="1"/>
</dbReference>
<protein>
    <submittedName>
        <fullName evidence="6">Amino acid adenylation domain-containing protein</fullName>
    </submittedName>
</protein>
<feature type="compositionally biased region" description="Low complexity" evidence="4">
    <location>
        <begin position="1053"/>
        <end position="1065"/>
    </location>
</feature>
<evidence type="ECO:0000256" key="4">
    <source>
        <dbReference type="SAM" id="MobiDB-lite"/>
    </source>
</evidence>
<dbReference type="InterPro" id="IPR025110">
    <property type="entry name" value="AMP-bd_C"/>
</dbReference>
<dbReference type="InterPro" id="IPR009081">
    <property type="entry name" value="PP-bd_ACP"/>
</dbReference>
<evidence type="ECO:0000256" key="1">
    <source>
        <dbReference type="ARBA" id="ARBA00001957"/>
    </source>
</evidence>